<feature type="region of interest" description="Disordered" evidence="1">
    <location>
        <begin position="28"/>
        <end position="87"/>
    </location>
</feature>
<dbReference type="InterPro" id="IPR022062">
    <property type="entry name" value="DUF3618"/>
</dbReference>
<dbReference type="KEGG" id="iva:Isova_0201"/>
<dbReference type="STRING" id="743718.Isova_0201"/>
<dbReference type="Proteomes" id="UP000009236">
    <property type="component" value="Chromosome"/>
</dbReference>
<feature type="region of interest" description="Disordered" evidence="1">
    <location>
        <begin position="119"/>
        <end position="189"/>
    </location>
</feature>
<protein>
    <recommendedName>
        <fullName evidence="4">DUF3618 domain-containing protein</fullName>
    </recommendedName>
</protein>
<reference evidence="2 3" key="1">
    <citation type="submission" date="2011-05" db="EMBL/GenBank/DDBJ databases">
        <title>Complete sequence of Isoptericola variabilis 225.</title>
        <authorList>
            <consortium name="US DOE Joint Genome Institute"/>
            <person name="Lucas S."/>
            <person name="Han J."/>
            <person name="Lapidus A."/>
            <person name="Cheng J.-F."/>
            <person name="Goodwin L."/>
            <person name="Pitluck S."/>
            <person name="Peters L."/>
            <person name="Mikhailova N."/>
            <person name="Zeytun A."/>
            <person name="Han C."/>
            <person name="Tapia R."/>
            <person name="Land M."/>
            <person name="Hauser L."/>
            <person name="Kyrpides N."/>
            <person name="Ivanova N."/>
            <person name="Pagani I."/>
            <person name="Siebers A."/>
            <person name="Allgaier M."/>
            <person name="Thelen M."/>
            <person name="Hugenholtz P."/>
            <person name="Gladden J."/>
            <person name="Woyke T."/>
        </authorList>
    </citation>
    <scope>NUCLEOTIDE SEQUENCE [LARGE SCALE GENOMIC DNA]</scope>
    <source>
        <strain evidence="3">225</strain>
    </source>
</reference>
<dbReference type="eggNOG" id="ENOG50322Q4">
    <property type="taxonomic scope" value="Bacteria"/>
</dbReference>
<dbReference type="RefSeq" id="WP_013837403.1">
    <property type="nucleotide sequence ID" value="NC_015588.1"/>
</dbReference>
<dbReference type="HOGENOM" id="CLU_105743_0_0_11"/>
<dbReference type="AlphaFoldDB" id="F6FRR7"/>
<dbReference type="SUPFAM" id="SSF58113">
    <property type="entry name" value="Apolipoprotein A-I"/>
    <property type="match status" value="1"/>
</dbReference>
<feature type="compositionally biased region" description="Basic and acidic residues" evidence="1">
    <location>
        <begin position="142"/>
        <end position="182"/>
    </location>
</feature>
<evidence type="ECO:0000256" key="1">
    <source>
        <dbReference type="SAM" id="MobiDB-lite"/>
    </source>
</evidence>
<evidence type="ECO:0008006" key="4">
    <source>
        <dbReference type="Google" id="ProtNLM"/>
    </source>
</evidence>
<sequence>MTSDPDQIRADIERTRYELSRDVDELGDRVRPGNVARRQTDRAKAKVTSLRQRVMGSAHSGSESVRGAAGSVGESVSHAPQAVREQTQGNPLAAGLVAFGVGMVAASLLPATQKEVQAASKVKEASQPLVQDLKEAGSTVAEDLREPAKEHAQALRESAGEAGRDVADHGKHAAQDVKEQARGDQPGTL</sequence>
<evidence type="ECO:0000313" key="2">
    <source>
        <dbReference type="EMBL" id="AEG43008.1"/>
    </source>
</evidence>
<accession>F6FRR7</accession>
<proteinExistence type="predicted"/>
<dbReference type="Pfam" id="PF12277">
    <property type="entry name" value="DUF3618"/>
    <property type="match status" value="1"/>
</dbReference>
<keyword evidence="3" id="KW-1185">Reference proteome</keyword>
<gene>
    <name evidence="2" type="ordered locus">Isova_0201</name>
</gene>
<name>F6FRR7_ISOV2</name>
<evidence type="ECO:0000313" key="3">
    <source>
        <dbReference type="Proteomes" id="UP000009236"/>
    </source>
</evidence>
<dbReference type="Gene3D" id="1.20.120.20">
    <property type="entry name" value="Apolipoprotein"/>
    <property type="match status" value="1"/>
</dbReference>
<dbReference type="EMBL" id="CP002810">
    <property type="protein sequence ID" value="AEG43008.1"/>
    <property type="molecule type" value="Genomic_DNA"/>
</dbReference>
<organism evidence="3">
    <name type="scientific">Isoptericola variabilis (strain 225)</name>
    <dbReference type="NCBI Taxonomy" id="743718"/>
    <lineage>
        <taxon>Bacteria</taxon>
        <taxon>Bacillati</taxon>
        <taxon>Actinomycetota</taxon>
        <taxon>Actinomycetes</taxon>
        <taxon>Micrococcales</taxon>
        <taxon>Promicromonosporaceae</taxon>
        <taxon>Isoptericola</taxon>
    </lineage>
</organism>